<comment type="caution">
    <text evidence="3">The sequence shown here is derived from an EMBL/GenBank/DDBJ whole genome shotgun (WGS) entry which is preliminary data.</text>
</comment>
<gene>
    <name evidence="3" type="ORF">G3T36_17745</name>
</gene>
<evidence type="ECO:0000259" key="2">
    <source>
        <dbReference type="Pfam" id="PF08401"/>
    </source>
</evidence>
<organism evidence="3 4">
    <name type="scientific">Leifsonia tongyongensis</name>
    <dbReference type="NCBI Taxonomy" id="1268043"/>
    <lineage>
        <taxon>Bacteria</taxon>
        <taxon>Bacillati</taxon>
        <taxon>Actinomycetota</taxon>
        <taxon>Actinomycetes</taxon>
        <taxon>Micrococcales</taxon>
        <taxon>Microbacteriaceae</taxon>
        <taxon>Leifsonia</taxon>
    </lineage>
</organism>
<feature type="domain" description="IrrE N-terminal-like" evidence="1">
    <location>
        <begin position="180"/>
        <end position="241"/>
    </location>
</feature>
<keyword evidence="4" id="KW-1185">Reference proteome</keyword>
<dbReference type="EMBL" id="JAAGWY010000005">
    <property type="protein sequence ID" value="NEN07703.1"/>
    <property type="molecule type" value="Genomic_DNA"/>
</dbReference>
<dbReference type="AlphaFoldDB" id="A0A6L9Y230"/>
<dbReference type="Pfam" id="PF08401">
    <property type="entry name" value="ArdcN"/>
    <property type="match status" value="1"/>
</dbReference>
<evidence type="ECO:0000259" key="1">
    <source>
        <dbReference type="Pfam" id="PF06114"/>
    </source>
</evidence>
<evidence type="ECO:0000313" key="3">
    <source>
        <dbReference type="EMBL" id="NEN07703.1"/>
    </source>
</evidence>
<feature type="domain" description="N-terminal" evidence="2">
    <location>
        <begin position="17"/>
        <end position="112"/>
    </location>
</feature>
<accession>A0A6L9Y230</accession>
<evidence type="ECO:0000313" key="4">
    <source>
        <dbReference type="Proteomes" id="UP000474967"/>
    </source>
</evidence>
<dbReference type="InterPro" id="IPR010359">
    <property type="entry name" value="IrrE_HExxH"/>
</dbReference>
<sequence length="294" mass="32346">MTTTPTTTTDGQNSRAEALHASIVEQVEALRRSERWQQFLRFTASFHQYSLNNVLLILTQRPDATAVAGYRAWQAKGRQVRAGEHGIHIFGYRIAKTTDPDETDDTKPSETAQRMRNGAARYPILTVFDISQTDPTEDTGEPPLLARQLTGTDDFGIVNHLTTHLTSERWTVERRPLSGELHGYSDAARRQVVLNAALSAQQAAKTLIHETAHILLGHTENLADYSHHRGLAETEAESVAYVVAGLTGFDTSDYSIGYIAGWANADSTLIASTATRVLRTVHTITGILGLEPVE</sequence>
<dbReference type="Gene3D" id="1.10.10.2910">
    <property type="match status" value="1"/>
</dbReference>
<dbReference type="GO" id="GO:0003697">
    <property type="term" value="F:single-stranded DNA binding"/>
    <property type="evidence" value="ECO:0007669"/>
    <property type="project" value="InterPro"/>
</dbReference>
<reference evidence="3 4" key="1">
    <citation type="journal article" date="2014" name="J. Microbiol.">
        <title>Diaminobutyricibacter tongyongensis gen. nov., sp. nov. and Homoserinibacter gongjuensis gen. nov., sp. nov. belong to the family Microbacteriaceae.</title>
        <authorList>
            <person name="Kim S.J."/>
            <person name="Ahn J.H."/>
            <person name="Weon H.Y."/>
            <person name="Hamada M."/>
            <person name="Suzuki K."/>
            <person name="Kwon S.W."/>
        </authorList>
    </citation>
    <scope>NUCLEOTIDE SEQUENCE [LARGE SCALE GENOMIC DNA]</scope>
    <source>
        <strain evidence="3 4">NBRC 108724</strain>
    </source>
</reference>
<proteinExistence type="predicted"/>
<dbReference type="Pfam" id="PF06114">
    <property type="entry name" value="Peptidase_M78"/>
    <property type="match status" value="1"/>
</dbReference>
<name>A0A6L9Y230_9MICO</name>
<dbReference type="Proteomes" id="UP000474967">
    <property type="component" value="Unassembled WGS sequence"/>
</dbReference>
<protein>
    <submittedName>
        <fullName evidence="3">ImmA/IrrE family metallo-endopeptidase</fullName>
    </submittedName>
</protein>
<dbReference type="InterPro" id="IPR013610">
    <property type="entry name" value="ArdC_N"/>
</dbReference>